<dbReference type="OrthoDB" id="971758at2759"/>
<evidence type="ECO:0000256" key="8">
    <source>
        <dbReference type="SAM" id="MobiDB-lite"/>
    </source>
</evidence>
<keyword evidence="3" id="KW-0677">Repeat</keyword>
<dbReference type="Gene3D" id="1.10.10.10">
    <property type="entry name" value="Winged helix-like DNA-binding domain superfamily/Winged helix DNA-binding domain"/>
    <property type="match status" value="1"/>
</dbReference>
<evidence type="ECO:0000313" key="10">
    <source>
        <dbReference type="EMBL" id="KAF7833543.1"/>
    </source>
</evidence>
<accession>A0A834WVS0</accession>
<dbReference type="PRINTS" id="PR00364">
    <property type="entry name" value="DISEASERSIST"/>
</dbReference>
<name>A0A834WVS0_9FABA</name>
<keyword evidence="6" id="KW-0067">ATP-binding</keyword>
<proteinExistence type="inferred from homology"/>
<dbReference type="InterPro" id="IPR050905">
    <property type="entry name" value="Plant_NBS-LRR"/>
</dbReference>
<dbReference type="Gene3D" id="1.10.8.430">
    <property type="entry name" value="Helical domain of apoptotic protease-activating factors"/>
    <property type="match status" value="2"/>
</dbReference>
<evidence type="ECO:0000256" key="4">
    <source>
        <dbReference type="ARBA" id="ARBA00022741"/>
    </source>
</evidence>
<feature type="coiled-coil region" evidence="7">
    <location>
        <begin position="1540"/>
        <end position="1581"/>
    </location>
</feature>
<keyword evidence="11" id="KW-1185">Reference proteome</keyword>
<gene>
    <name evidence="10" type="ORF">G2W53_015876</name>
</gene>
<dbReference type="SUPFAM" id="SSF52047">
    <property type="entry name" value="RNI-like"/>
    <property type="match status" value="1"/>
</dbReference>
<dbReference type="PANTHER" id="PTHR33463">
    <property type="entry name" value="NB-ARC DOMAIN-CONTAINING PROTEIN-RELATED"/>
    <property type="match status" value="1"/>
</dbReference>
<dbReference type="PANTHER" id="PTHR33463:SF105">
    <property type="entry name" value="AND NB-ARC DOMAIN DISEASE RESISTANCE PROTEIN, PUTATIVE-RELATED"/>
    <property type="match status" value="1"/>
</dbReference>
<dbReference type="InterPro" id="IPR057135">
    <property type="entry name" value="At4g27190-like_LRR"/>
</dbReference>
<evidence type="ECO:0000256" key="1">
    <source>
        <dbReference type="ARBA" id="ARBA00008894"/>
    </source>
</evidence>
<keyword evidence="2" id="KW-0433">Leucine-rich repeat</keyword>
<feature type="coiled-coil region" evidence="7">
    <location>
        <begin position="1861"/>
        <end position="1888"/>
    </location>
</feature>
<sequence length="2069" mass="234780">MDIALSVVTDIVSKLVDTAIRQARYSFQFNKYVNDLEKEKANLQLKIESTIGRAQEAKKKTEKTVSVVDDWLSKADSLMAQVLEMEEKANKRNKVSCLKCCPNWVSRYGLAKKIEEKINEIIEHKEKDFPEFSRLATLIGMNYFSSEAFVHFNSRKVACDGLLEALKNDKVRMIGLWGMGGCGKTTLVKEVSKEAEKFFDKVVFVTVSNTIQVRNIQGKTASQLGLKLEEEEETERARRLFMRLNGGERFLIILDDVWEMLDFEAIGIPVGENKNGCTVLITTRELRVCTLMNCQSIIGLEILNMEEALTLFQKHAKLFDENSETKKLKVLAENITKECGGLPVAIAAVASSLRGKTQAEWVEALETLRDCSPVDIGEGLKNPYTCLRLSYDNLKNEVAKSLFLLCSVFPEDYEIDIDDLAIFGIALGLIGEIHSLKRARNQVSISINKLVDSCLLLGDKEKGVISMHDLVRDVALWIAKNENKMIMGPERSQKVLKVDMILKDNSIRYLWLEGVDKFPHELDCPNLEFLRISIKSKHGKYVANEFLNGLKKLRVLFLEHQSSDKEQVLELPESIHSINNLRYLLLDGWILGDISLLGGLERLVSLTLRYCSFDELPKSISEQKNLRLLHISDCEIKRNPYEVIGRCSQLEELYFYDNSGEEWEDKGENVVEFFDKNCSTLALERYIVVIGKLYYEEVRSTITRVVSVGDFESCISNETIRDLMQRAHSLSLERIHSCKTIVPDIVERIGGDMNELTVLELYDSDEIEYVIDIPNHSALGLVRIISNLTQLEISGLKNLKTLCNGRPPHGLFANLEILMVRECNSLEHIITDEVEEIVEDDNEYQRNYTLAFPNLKLIDIIECNQLEYIVPISYTLSLPKLNVLTIDGAAKLKNIFGQCNYKDQNPNEFQSIELLALRELTLYDLPNIISICAENYHPRWPSLERLYLRNCPQLTTMSVSNHSIPHSGLTQQHTAAKDGKEIHMEKLKEIVLVGFNIDVLFYVEGPEMNSVLQRLRLEDLHELRHIWIGPKNVLQLQNLGILTITKCEILKVVFPATISRSLPQLRKLIIMDCKELVEIIEEEENQNVSIPQLVFPNIGTIIIRHCPKLKRVFPVCTSRALPKLKALYIEEASQLEQVFGNEAQEKMEGVMIPNLEYVVLMKLPRLKMGPQWIGLQTVRYRLVQDSQYINFTSTVATLEELRKICKTEIDDEYDEDVWELKYNLKKIIQSNEDSSEEITKQIESKGTHGVEAASEIVDISSQVETNQNNSGTQLEQKLTPNQNKATKECTGEMPGLEPVVMTTSSTNPLELVDEISTSKPSLVGQKQPLAENEIPLATKSVNKLEEPSVEEGNISENKSVKRFTEGSILKNAEIVTSSAPSEPTSLFPSPLVTTFSKAVLIQRQIKVNQTEVNIDKDIEAKPSINLEDNDLISLFQFQEEEDGGQLSIPSIPIVAAIGNDLVGKALADLEVSLKMPLKDIATSEDNSLRVLTTLNFLSRLSVEDGALLPQGLKGIIKSLHQELPSILYSFKPALAMINKFHEAQEKEARLMDQISMWEKEIEDCEAKLSSLQEQKKTCVAEATEFNKEYESVMKENVEMVEDQRKAWQKLFDVDYKWSILYSQFQKNNIDVHTRRIIHSTFENVIENKEDSGFQNLALVAAPNLTESLNETTIGLEIPAAMETSHETELVDRRSAIEPSLTDQQQPLGEFETANNEFSHETKSDITVEDEDQSAKEGNISEETSIVKGNIEEGSSSKNAEALPHSQLNINQSVAIAGTTKDELVRKAISDMEVSLKMPLKDIATSKANSLRLLTALNFLSCLSWDEGALPHGLKAIIDSLHQDLPSILCSFKSSFAKINKFPKLKEHISKLENEIKDCDKKLLSVEEKKKKYVAETVELKKEFESVRKDKSEIMEEHQRKAQQHIFQDNYRWSFLCSQFQLNNIDARILDWRRRRRRRSVQALCSNCIETLKQIASSVVAEIVSKLVDEAYSLMERVVELEENAKKRRKKSCLKYCPNWIRRYGLAKQLEEKISEIAKECCGLPVAIAAVASTLKNKTHDEWTEALETL</sequence>
<dbReference type="InterPro" id="IPR002182">
    <property type="entry name" value="NB-ARC"/>
</dbReference>
<evidence type="ECO:0000313" key="11">
    <source>
        <dbReference type="Proteomes" id="UP000634136"/>
    </source>
</evidence>
<dbReference type="InterPro" id="IPR032675">
    <property type="entry name" value="LRR_dom_sf"/>
</dbReference>
<dbReference type="Gene3D" id="3.40.50.300">
    <property type="entry name" value="P-loop containing nucleotide triphosphate hydrolases"/>
    <property type="match status" value="1"/>
</dbReference>
<dbReference type="InterPro" id="IPR003593">
    <property type="entry name" value="AAA+_ATPase"/>
</dbReference>
<dbReference type="GO" id="GO:0006952">
    <property type="term" value="P:defense response"/>
    <property type="evidence" value="ECO:0007669"/>
    <property type="project" value="UniProtKB-KW"/>
</dbReference>
<evidence type="ECO:0000256" key="3">
    <source>
        <dbReference type="ARBA" id="ARBA00022737"/>
    </source>
</evidence>
<keyword evidence="7" id="KW-0175">Coiled coil</keyword>
<dbReference type="SUPFAM" id="SSF52058">
    <property type="entry name" value="L domain-like"/>
    <property type="match status" value="1"/>
</dbReference>
<dbReference type="Proteomes" id="UP000634136">
    <property type="component" value="Unassembled WGS sequence"/>
</dbReference>
<dbReference type="Gene3D" id="3.80.10.10">
    <property type="entry name" value="Ribonuclease Inhibitor"/>
    <property type="match status" value="3"/>
</dbReference>
<dbReference type="GO" id="GO:0005524">
    <property type="term" value="F:ATP binding"/>
    <property type="evidence" value="ECO:0007669"/>
    <property type="project" value="UniProtKB-KW"/>
</dbReference>
<protein>
    <submittedName>
        <fullName evidence="10">Disease resistance protein</fullName>
    </submittedName>
</protein>
<feature type="region of interest" description="Disordered" evidence="8">
    <location>
        <begin position="1713"/>
        <end position="1758"/>
    </location>
</feature>
<feature type="coiled-coil region" evidence="7">
    <location>
        <begin position="33"/>
        <end position="88"/>
    </location>
</feature>
<dbReference type="FunFam" id="3.40.50.300:FF:001091">
    <property type="entry name" value="Probable disease resistance protein At1g61300"/>
    <property type="match status" value="1"/>
</dbReference>
<dbReference type="InterPro" id="IPR042197">
    <property type="entry name" value="Apaf_helical"/>
</dbReference>
<evidence type="ECO:0000256" key="2">
    <source>
        <dbReference type="ARBA" id="ARBA00022614"/>
    </source>
</evidence>
<feature type="domain" description="AAA+ ATPase" evidence="9">
    <location>
        <begin position="170"/>
        <end position="304"/>
    </location>
</feature>
<dbReference type="Pfam" id="PF00931">
    <property type="entry name" value="NB-ARC"/>
    <property type="match status" value="1"/>
</dbReference>
<dbReference type="GO" id="GO:0043531">
    <property type="term" value="F:ADP binding"/>
    <property type="evidence" value="ECO:0007669"/>
    <property type="project" value="InterPro"/>
</dbReference>
<reference evidence="10" key="1">
    <citation type="submission" date="2020-09" db="EMBL/GenBank/DDBJ databases">
        <title>Genome-Enabled Discovery of Anthraquinone Biosynthesis in Senna tora.</title>
        <authorList>
            <person name="Kang S.-H."/>
            <person name="Pandey R.P."/>
            <person name="Lee C.-M."/>
            <person name="Sim J.-S."/>
            <person name="Jeong J.-T."/>
            <person name="Choi B.-S."/>
            <person name="Jung M."/>
            <person name="Ginzburg D."/>
            <person name="Zhao K."/>
            <person name="Won S.Y."/>
            <person name="Oh T.-J."/>
            <person name="Yu Y."/>
            <person name="Kim N.-H."/>
            <person name="Lee O.R."/>
            <person name="Lee T.-H."/>
            <person name="Bashyal P."/>
            <person name="Kim T.-S."/>
            <person name="Lee W.-H."/>
            <person name="Kawkins C."/>
            <person name="Kim C.-K."/>
            <person name="Kim J.S."/>
            <person name="Ahn B.O."/>
            <person name="Rhee S.Y."/>
            <person name="Sohng J.K."/>
        </authorList>
    </citation>
    <scope>NUCLEOTIDE SEQUENCE</scope>
    <source>
        <tissue evidence="10">Leaf</tissue>
    </source>
</reference>
<dbReference type="SUPFAM" id="SSF52540">
    <property type="entry name" value="P-loop containing nucleoside triphosphate hydrolases"/>
    <property type="match status" value="1"/>
</dbReference>
<evidence type="ECO:0000259" key="9">
    <source>
        <dbReference type="SMART" id="SM00382"/>
    </source>
</evidence>
<organism evidence="10 11">
    <name type="scientific">Senna tora</name>
    <dbReference type="NCBI Taxonomy" id="362788"/>
    <lineage>
        <taxon>Eukaryota</taxon>
        <taxon>Viridiplantae</taxon>
        <taxon>Streptophyta</taxon>
        <taxon>Embryophyta</taxon>
        <taxon>Tracheophyta</taxon>
        <taxon>Spermatophyta</taxon>
        <taxon>Magnoliopsida</taxon>
        <taxon>eudicotyledons</taxon>
        <taxon>Gunneridae</taxon>
        <taxon>Pentapetalae</taxon>
        <taxon>rosids</taxon>
        <taxon>fabids</taxon>
        <taxon>Fabales</taxon>
        <taxon>Fabaceae</taxon>
        <taxon>Caesalpinioideae</taxon>
        <taxon>Cassia clade</taxon>
        <taxon>Senna</taxon>
    </lineage>
</organism>
<feature type="compositionally biased region" description="Polar residues" evidence="8">
    <location>
        <begin position="1265"/>
        <end position="1284"/>
    </location>
</feature>
<dbReference type="Pfam" id="PF23247">
    <property type="entry name" value="LRR_RPS2"/>
    <property type="match status" value="4"/>
</dbReference>
<evidence type="ECO:0000256" key="7">
    <source>
        <dbReference type="SAM" id="Coils"/>
    </source>
</evidence>
<comment type="similarity">
    <text evidence="1">Belongs to the disease resistance NB-LRR family.</text>
</comment>
<dbReference type="InterPro" id="IPR027417">
    <property type="entry name" value="P-loop_NTPase"/>
</dbReference>
<dbReference type="EMBL" id="JAAIUW010000005">
    <property type="protein sequence ID" value="KAF7833543.1"/>
    <property type="molecule type" value="Genomic_DNA"/>
</dbReference>
<dbReference type="InterPro" id="IPR036388">
    <property type="entry name" value="WH-like_DNA-bd_sf"/>
</dbReference>
<dbReference type="SMART" id="SM00382">
    <property type="entry name" value="AAA"/>
    <property type="match status" value="1"/>
</dbReference>
<comment type="caution">
    <text evidence="10">The sequence shown here is derived from an EMBL/GenBank/DDBJ whole genome shotgun (WGS) entry which is preliminary data.</text>
</comment>
<keyword evidence="4" id="KW-0547">Nucleotide-binding</keyword>
<evidence type="ECO:0000256" key="5">
    <source>
        <dbReference type="ARBA" id="ARBA00022821"/>
    </source>
</evidence>
<feature type="region of interest" description="Disordered" evidence="8">
    <location>
        <begin position="1265"/>
        <end position="1297"/>
    </location>
</feature>
<evidence type="ECO:0000256" key="6">
    <source>
        <dbReference type="ARBA" id="ARBA00022840"/>
    </source>
</evidence>
<keyword evidence="5" id="KW-0611">Plant defense</keyword>